<dbReference type="KEGG" id="cna:AB433_03820"/>
<dbReference type="GO" id="GO:0015833">
    <property type="term" value="P:peptide transport"/>
    <property type="evidence" value="ECO:0007669"/>
    <property type="project" value="TreeGrafter"/>
</dbReference>
<dbReference type="GO" id="GO:0030313">
    <property type="term" value="C:cell envelope"/>
    <property type="evidence" value="ECO:0007669"/>
    <property type="project" value="UniProtKB-SubCell"/>
</dbReference>
<dbReference type="InterPro" id="IPR039424">
    <property type="entry name" value="SBP_5"/>
</dbReference>
<sequence length="479" mass="51262">MPRLSRFALLTSLVLTASCGGGGDGRFDVLLVGSEEAALSEEPPYGEAAKLVREATGSGLVALDAEGRIRPDLAARWIVTDDGLSYIFRIERQPDAIDTNAAPPTAPEVRKALLAAIRDMKGTGLARDLDVIDGIYARTSQVIEIRLRTAMPEFLQLMAVPELSLKLPEGETDALDLTADGPLLTLSEPVFEDRTAGTLDIRVAKAKDAVERFQRGEAELMLGGGIDALPHVEFGLLRGTIRLDPVAGLFGLAVADSEGFLAEASNREALAMAIDRDALIAPFKIGGWTPRTRLVPVGLPGTQQPPGRWDDLSIEQRQGFAAQRVAGWVASNGAVAPLTIALPTGTGGNILFRRLSADLGRIGLAAKRVGPDENADLRLVDEVAYLDRPEWYLHRLDCTVIRAVCSADADALVYEALGETAAPRRDALLAEAEAMLTAQNGFISFGPPIRFSLVRGGVAGFAINRWGFHPLSQLFVDTN</sequence>
<dbReference type="PANTHER" id="PTHR30290:SF10">
    <property type="entry name" value="PERIPLASMIC OLIGOPEPTIDE-BINDING PROTEIN-RELATED"/>
    <property type="match status" value="1"/>
</dbReference>
<dbReference type="PROSITE" id="PS51257">
    <property type="entry name" value="PROKAR_LIPOPROTEIN"/>
    <property type="match status" value="1"/>
</dbReference>
<protein>
    <submittedName>
        <fullName evidence="5">Uncharacterized protein</fullName>
    </submittedName>
</protein>
<dbReference type="STRING" id="1348774.AB433_03820"/>
<evidence type="ECO:0000256" key="2">
    <source>
        <dbReference type="ARBA" id="ARBA00005695"/>
    </source>
</evidence>
<dbReference type="GO" id="GO:1904680">
    <property type="term" value="F:peptide transmembrane transporter activity"/>
    <property type="evidence" value="ECO:0007669"/>
    <property type="project" value="TreeGrafter"/>
</dbReference>
<dbReference type="Proteomes" id="UP000035287">
    <property type="component" value="Chromosome"/>
</dbReference>
<dbReference type="AlphaFoldDB" id="A0A0G3XFY3"/>
<dbReference type="RefSeq" id="WP_047819993.1">
    <property type="nucleotide sequence ID" value="NZ_JACIEL010000008.1"/>
</dbReference>
<dbReference type="Gene3D" id="3.90.76.10">
    <property type="entry name" value="Dipeptide-binding Protein, Domain 1"/>
    <property type="match status" value="1"/>
</dbReference>
<keyword evidence="3" id="KW-0813">Transport</keyword>
<dbReference type="SUPFAM" id="SSF53850">
    <property type="entry name" value="Periplasmic binding protein-like II"/>
    <property type="match status" value="1"/>
</dbReference>
<organism evidence="5 6">
    <name type="scientific">Croceicoccus naphthovorans</name>
    <dbReference type="NCBI Taxonomy" id="1348774"/>
    <lineage>
        <taxon>Bacteria</taxon>
        <taxon>Pseudomonadati</taxon>
        <taxon>Pseudomonadota</taxon>
        <taxon>Alphaproteobacteria</taxon>
        <taxon>Sphingomonadales</taxon>
        <taxon>Erythrobacteraceae</taxon>
        <taxon>Croceicoccus</taxon>
    </lineage>
</organism>
<name>A0A0G3XFY3_9SPHN</name>
<evidence type="ECO:0000256" key="4">
    <source>
        <dbReference type="ARBA" id="ARBA00022729"/>
    </source>
</evidence>
<reference evidence="5 6" key="1">
    <citation type="submission" date="2015-06" db="EMBL/GenBank/DDBJ databases">
        <authorList>
            <person name="Zeng Y."/>
            <person name="Huang Y."/>
        </authorList>
    </citation>
    <scope>NUCLEOTIDE SEQUENCE [LARGE SCALE GENOMIC DNA]</scope>
    <source>
        <strain evidence="5 6">PQ-2</strain>
    </source>
</reference>
<gene>
    <name evidence="5" type="ORF">AB433_03820</name>
</gene>
<dbReference type="PANTHER" id="PTHR30290">
    <property type="entry name" value="PERIPLASMIC BINDING COMPONENT OF ABC TRANSPORTER"/>
    <property type="match status" value="1"/>
</dbReference>
<evidence type="ECO:0000256" key="1">
    <source>
        <dbReference type="ARBA" id="ARBA00004418"/>
    </source>
</evidence>
<evidence type="ECO:0000313" key="6">
    <source>
        <dbReference type="Proteomes" id="UP000035287"/>
    </source>
</evidence>
<dbReference type="Gene3D" id="3.10.105.10">
    <property type="entry name" value="Dipeptide-binding Protein, Domain 3"/>
    <property type="match status" value="1"/>
</dbReference>
<keyword evidence="6" id="KW-1185">Reference proteome</keyword>
<comment type="subcellular location">
    <subcellularLocation>
        <location evidence="1">Periplasm</location>
    </subcellularLocation>
</comment>
<accession>A0A0G3XFY3</accession>
<evidence type="ECO:0000256" key="3">
    <source>
        <dbReference type="ARBA" id="ARBA00022448"/>
    </source>
</evidence>
<evidence type="ECO:0000313" key="5">
    <source>
        <dbReference type="EMBL" id="AKM09303.1"/>
    </source>
</evidence>
<dbReference type="EMBL" id="CP011770">
    <property type="protein sequence ID" value="AKM09303.1"/>
    <property type="molecule type" value="Genomic_DNA"/>
</dbReference>
<dbReference type="PATRIC" id="fig|1348774.3.peg.795"/>
<keyword evidence="4" id="KW-0732">Signal</keyword>
<comment type="similarity">
    <text evidence="2">Belongs to the bacterial solute-binding protein 5 family.</text>
</comment>
<proteinExistence type="inferred from homology"/>